<dbReference type="Gene3D" id="3.10.290.20">
    <property type="entry name" value="Ubiquitin-like 2 activating enzyme e1b. Chain: B, domain 3"/>
    <property type="match status" value="1"/>
</dbReference>
<dbReference type="InterPro" id="IPR028077">
    <property type="entry name" value="UAE_UbL_dom"/>
</dbReference>
<keyword evidence="4" id="KW-1185">Reference proteome</keyword>
<evidence type="ECO:0000259" key="2">
    <source>
        <dbReference type="Pfam" id="PF14732"/>
    </source>
</evidence>
<name>A0A5B7HYK8_PORTR</name>
<gene>
    <name evidence="3" type="primary">UBA2_0</name>
    <name evidence="3" type="ORF">E2C01_068695</name>
</gene>
<evidence type="ECO:0000313" key="4">
    <source>
        <dbReference type="Proteomes" id="UP000324222"/>
    </source>
</evidence>
<protein>
    <submittedName>
        <fullName evidence="3">SUMO-activating enzyme subunit 2</fullName>
    </submittedName>
</protein>
<feature type="domain" description="Ubiquitin/SUMO-activating enzyme ubiquitin-like" evidence="2">
    <location>
        <begin position="51"/>
        <end position="111"/>
    </location>
</feature>
<evidence type="ECO:0000313" key="3">
    <source>
        <dbReference type="EMBL" id="MPC74337.1"/>
    </source>
</evidence>
<comment type="caution">
    <text evidence="3">The sequence shown here is derived from an EMBL/GenBank/DDBJ whole genome shotgun (WGS) entry which is preliminary data.</text>
</comment>
<dbReference type="OrthoDB" id="10255449at2759"/>
<evidence type="ECO:0000256" key="1">
    <source>
        <dbReference type="SAM" id="MobiDB-lite"/>
    </source>
</evidence>
<reference evidence="3 4" key="1">
    <citation type="submission" date="2019-05" db="EMBL/GenBank/DDBJ databases">
        <title>Another draft genome of Portunus trituberculatus and its Hox gene families provides insights of decapod evolution.</title>
        <authorList>
            <person name="Jeong J.-H."/>
            <person name="Song I."/>
            <person name="Kim S."/>
            <person name="Choi T."/>
            <person name="Kim D."/>
            <person name="Ryu S."/>
            <person name="Kim W."/>
        </authorList>
    </citation>
    <scope>NUCLEOTIDE SEQUENCE [LARGE SCALE GENOMIC DNA]</scope>
    <source>
        <tissue evidence="3">Muscle</tissue>
    </source>
</reference>
<organism evidence="3 4">
    <name type="scientific">Portunus trituberculatus</name>
    <name type="common">Swimming crab</name>
    <name type="synonym">Neptunus trituberculatus</name>
    <dbReference type="NCBI Taxonomy" id="210409"/>
    <lineage>
        <taxon>Eukaryota</taxon>
        <taxon>Metazoa</taxon>
        <taxon>Ecdysozoa</taxon>
        <taxon>Arthropoda</taxon>
        <taxon>Crustacea</taxon>
        <taxon>Multicrustacea</taxon>
        <taxon>Malacostraca</taxon>
        <taxon>Eumalacostraca</taxon>
        <taxon>Eucarida</taxon>
        <taxon>Decapoda</taxon>
        <taxon>Pleocyemata</taxon>
        <taxon>Brachyura</taxon>
        <taxon>Eubrachyura</taxon>
        <taxon>Portunoidea</taxon>
        <taxon>Portunidae</taxon>
        <taxon>Portuninae</taxon>
        <taxon>Portunus</taxon>
    </lineage>
</organism>
<dbReference type="EMBL" id="VSRR010038730">
    <property type="protein sequence ID" value="MPC74337.1"/>
    <property type="molecule type" value="Genomic_DNA"/>
</dbReference>
<sequence length="122" mass="13579">MKLQTFLILIVYLQTYLNRRPNPRRRLLVPCALDPPRPQCLVCAPRPRLALKLSVAHTSVGALKDKVLRGALAMAAPDVEVVDGKGTILISSEEGETQENNEKMLKSSLLQQNGIHERLEGR</sequence>
<accession>A0A5B7HYK8</accession>
<dbReference type="Proteomes" id="UP000324222">
    <property type="component" value="Unassembled WGS sequence"/>
</dbReference>
<proteinExistence type="predicted"/>
<feature type="region of interest" description="Disordered" evidence="1">
    <location>
        <begin position="92"/>
        <end position="122"/>
    </location>
</feature>
<dbReference type="Pfam" id="PF14732">
    <property type="entry name" value="UAE_UbL"/>
    <property type="match status" value="1"/>
</dbReference>
<dbReference type="AlphaFoldDB" id="A0A5B7HYK8"/>